<dbReference type="KEGG" id="mng:MNEG_8429"/>
<dbReference type="RefSeq" id="XP_013898553.1">
    <property type="nucleotide sequence ID" value="XM_014043099.1"/>
</dbReference>
<evidence type="ECO:0000256" key="4">
    <source>
        <dbReference type="ARBA" id="ARBA00022741"/>
    </source>
</evidence>
<dbReference type="InterPro" id="IPR008271">
    <property type="entry name" value="Ser/Thr_kinase_AS"/>
</dbReference>
<keyword evidence="3" id="KW-0808">Transferase</keyword>
<reference evidence="11 12" key="1">
    <citation type="journal article" date="2013" name="BMC Genomics">
        <title>Reconstruction of the lipid metabolism for the microalga Monoraphidium neglectum from its genome sequence reveals characteristics suitable for biofuel production.</title>
        <authorList>
            <person name="Bogen C."/>
            <person name="Al-Dilaimi A."/>
            <person name="Albersmeier A."/>
            <person name="Wichmann J."/>
            <person name="Grundmann M."/>
            <person name="Rupp O."/>
            <person name="Lauersen K.J."/>
            <person name="Blifernez-Klassen O."/>
            <person name="Kalinowski J."/>
            <person name="Goesmann A."/>
            <person name="Mussgnug J.H."/>
            <person name="Kruse O."/>
        </authorList>
    </citation>
    <scope>NUCLEOTIDE SEQUENCE [LARGE SCALE GENOMIC DNA]</scope>
    <source>
        <strain evidence="11 12">SAG 48.87</strain>
    </source>
</reference>
<dbReference type="EC" id="2.7.11.1" evidence="1"/>
<feature type="domain" description="Protein kinase" evidence="10">
    <location>
        <begin position="1"/>
        <end position="204"/>
    </location>
</feature>
<keyword evidence="5" id="KW-0418">Kinase</keyword>
<dbReference type="SMART" id="SM00220">
    <property type="entry name" value="S_TKc"/>
    <property type="match status" value="1"/>
</dbReference>
<keyword evidence="6" id="KW-0067">ATP-binding</keyword>
<evidence type="ECO:0000259" key="10">
    <source>
        <dbReference type="PROSITE" id="PS50011"/>
    </source>
</evidence>
<dbReference type="Proteomes" id="UP000054498">
    <property type="component" value="Unassembled WGS sequence"/>
</dbReference>
<evidence type="ECO:0000313" key="11">
    <source>
        <dbReference type="EMBL" id="KIY99533.1"/>
    </source>
</evidence>
<dbReference type="Gene3D" id="1.10.510.10">
    <property type="entry name" value="Transferase(Phosphotransferase) domain 1"/>
    <property type="match status" value="1"/>
</dbReference>
<feature type="region of interest" description="Disordered" evidence="9">
    <location>
        <begin position="47"/>
        <end position="81"/>
    </location>
</feature>
<dbReference type="PANTHER" id="PTHR44899">
    <property type="entry name" value="CAMK FAMILY PROTEIN KINASE"/>
    <property type="match status" value="1"/>
</dbReference>
<evidence type="ECO:0000256" key="8">
    <source>
        <dbReference type="ARBA" id="ARBA00048679"/>
    </source>
</evidence>
<keyword evidence="4" id="KW-0547">Nucleotide-binding</keyword>
<dbReference type="GO" id="GO:0005524">
    <property type="term" value="F:ATP binding"/>
    <property type="evidence" value="ECO:0007669"/>
    <property type="project" value="UniProtKB-KW"/>
</dbReference>
<dbReference type="OrthoDB" id="248923at2759"/>
<dbReference type="GeneID" id="25741305"/>
<evidence type="ECO:0000256" key="5">
    <source>
        <dbReference type="ARBA" id="ARBA00022777"/>
    </source>
</evidence>
<dbReference type="Pfam" id="PF00069">
    <property type="entry name" value="Pkinase"/>
    <property type="match status" value="1"/>
</dbReference>
<gene>
    <name evidence="11" type="ORF">MNEG_8429</name>
</gene>
<evidence type="ECO:0000256" key="3">
    <source>
        <dbReference type="ARBA" id="ARBA00022679"/>
    </source>
</evidence>
<evidence type="ECO:0000256" key="2">
    <source>
        <dbReference type="ARBA" id="ARBA00022527"/>
    </source>
</evidence>
<organism evidence="11 12">
    <name type="scientific">Monoraphidium neglectum</name>
    <dbReference type="NCBI Taxonomy" id="145388"/>
    <lineage>
        <taxon>Eukaryota</taxon>
        <taxon>Viridiplantae</taxon>
        <taxon>Chlorophyta</taxon>
        <taxon>core chlorophytes</taxon>
        <taxon>Chlorophyceae</taxon>
        <taxon>CS clade</taxon>
        <taxon>Sphaeropleales</taxon>
        <taxon>Selenastraceae</taxon>
        <taxon>Monoraphidium</taxon>
    </lineage>
</organism>
<evidence type="ECO:0000313" key="12">
    <source>
        <dbReference type="Proteomes" id="UP000054498"/>
    </source>
</evidence>
<dbReference type="SUPFAM" id="SSF56112">
    <property type="entry name" value="Protein kinase-like (PK-like)"/>
    <property type="match status" value="1"/>
</dbReference>
<evidence type="ECO:0000256" key="6">
    <source>
        <dbReference type="ARBA" id="ARBA00022840"/>
    </source>
</evidence>
<comment type="catalytic activity">
    <reaction evidence="8">
        <text>L-seryl-[protein] + ATP = O-phospho-L-seryl-[protein] + ADP + H(+)</text>
        <dbReference type="Rhea" id="RHEA:17989"/>
        <dbReference type="Rhea" id="RHEA-COMP:9863"/>
        <dbReference type="Rhea" id="RHEA-COMP:11604"/>
        <dbReference type="ChEBI" id="CHEBI:15378"/>
        <dbReference type="ChEBI" id="CHEBI:29999"/>
        <dbReference type="ChEBI" id="CHEBI:30616"/>
        <dbReference type="ChEBI" id="CHEBI:83421"/>
        <dbReference type="ChEBI" id="CHEBI:456216"/>
        <dbReference type="EC" id="2.7.11.1"/>
    </reaction>
</comment>
<feature type="compositionally biased region" description="Gly residues" evidence="9">
    <location>
        <begin position="65"/>
        <end position="76"/>
    </location>
</feature>
<dbReference type="AlphaFoldDB" id="A0A0D2KVY6"/>
<dbReference type="PROSITE" id="PS50011">
    <property type="entry name" value="PROTEIN_KINASE_DOM"/>
    <property type="match status" value="1"/>
</dbReference>
<dbReference type="GO" id="GO:0004674">
    <property type="term" value="F:protein serine/threonine kinase activity"/>
    <property type="evidence" value="ECO:0007669"/>
    <property type="project" value="UniProtKB-KW"/>
</dbReference>
<evidence type="ECO:0000256" key="1">
    <source>
        <dbReference type="ARBA" id="ARBA00012513"/>
    </source>
</evidence>
<dbReference type="EMBL" id="KK101820">
    <property type="protein sequence ID" value="KIY99533.1"/>
    <property type="molecule type" value="Genomic_DNA"/>
</dbReference>
<accession>A0A0D2KVY6</accession>
<dbReference type="PANTHER" id="PTHR44899:SF7">
    <property type="entry name" value="NIMA-RELATED KINASE"/>
    <property type="match status" value="1"/>
</dbReference>
<evidence type="ECO:0000256" key="9">
    <source>
        <dbReference type="SAM" id="MobiDB-lite"/>
    </source>
</evidence>
<dbReference type="PROSITE" id="PS00108">
    <property type="entry name" value="PROTEIN_KINASE_ST"/>
    <property type="match status" value="1"/>
</dbReference>
<comment type="catalytic activity">
    <reaction evidence="7">
        <text>L-threonyl-[protein] + ATP = O-phospho-L-threonyl-[protein] + ADP + H(+)</text>
        <dbReference type="Rhea" id="RHEA:46608"/>
        <dbReference type="Rhea" id="RHEA-COMP:11060"/>
        <dbReference type="Rhea" id="RHEA-COMP:11605"/>
        <dbReference type="ChEBI" id="CHEBI:15378"/>
        <dbReference type="ChEBI" id="CHEBI:30013"/>
        <dbReference type="ChEBI" id="CHEBI:30616"/>
        <dbReference type="ChEBI" id="CHEBI:61977"/>
        <dbReference type="ChEBI" id="CHEBI:456216"/>
        <dbReference type="EC" id="2.7.11.1"/>
    </reaction>
</comment>
<protein>
    <recommendedName>
        <fullName evidence="1">non-specific serine/threonine protein kinase</fullName>
        <ecNumber evidence="1">2.7.11.1</ecNumber>
    </recommendedName>
</protein>
<name>A0A0D2KVY6_9CHLO</name>
<dbReference type="InterPro" id="IPR000719">
    <property type="entry name" value="Prot_kinase_dom"/>
</dbReference>
<dbReference type="InterPro" id="IPR011009">
    <property type="entry name" value="Kinase-like_dom_sf"/>
</dbReference>
<proteinExistence type="predicted"/>
<keyword evidence="12" id="KW-1185">Reference proteome</keyword>
<dbReference type="InterPro" id="IPR051131">
    <property type="entry name" value="NEK_Ser/Thr_kinase_NIMA"/>
</dbReference>
<sequence length="204" mass="21859">MARQPPELNSQQESFMDPADGTLCIVTSFCAGGDLAAEIRRRAANAVRGRHQGHLDGSSHNAASGGDGAAAHGGGSAAPPPTYFQESEVMDLFLQVAGALQYIHSRRILHRDLKTQNILLAEEGAVMLADFGISKVLQQAESYATTMVGTPLVMAPEVCTSRPYTFKSDIWSLGCVLYEMATLKSAFSADCFLSLVRRPVAPQE</sequence>
<keyword evidence="2" id="KW-0723">Serine/threonine-protein kinase</keyword>
<evidence type="ECO:0000256" key="7">
    <source>
        <dbReference type="ARBA" id="ARBA00047899"/>
    </source>
</evidence>
<dbReference type="STRING" id="145388.A0A0D2KVY6"/>